<comment type="function">
    <text evidence="1">Component of the EKC/KEOPS complex that is required for the formation of a threonylcarbamoyl group on adenosine at position 37 (t(6)A37) in tRNAs that read codons beginning with adenine. The complex is probably involved in the transfer of the threonylcarbamoyl moiety of threonylcarbamoyl-AMP (TC-AMP) to the N6 group of A37. BUD32 has ATPase activity in the context of the EKC/KEOPS complex and likely plays a supporting role to the catalytic subunit KAE1. The EKC/KEOPS complex also promotes both telomere uncapping and telomere elongation. The complex is required for efficient recruitment of transcriptional coactivators.</text>
</comment>
<dbReference type="PROSITE" id="PS50011">
    <property type="entry name" value="PROTEIN_KINASE_DOM"/>
    <property type="match status" value="1"/>
</dbReference>
<dbReference type="CDD" id="cd00180">
    <property type="entry name" value="PKc"/>
    <property type="match status" value="1"/>
</dbReference>
<dbReference type="Pfam" id="PF00069">
    <property type="entry name" value="Pkinase"/>
    <property type="match status" value="1"/>
</dbReference>
<dbReference type="GO" id="GO:0005634">
    <property type="term" value="C:nucleus"/>
    <property type="evidence" value="ECO:0007669"/>
    <property type="project" value="TreeGrafter"/>
</dbReference>
<feature type="signal peptide" evidence="10">
    <location>
        <begin position="1"/>
        <end position="23"/>
    </location>
</feature>
<evidence type="ECO:0000313" key="12">
    <source>
        <dbReference type="EMBL" id="QPH16044.1"/>
    </source>
</evidence>
<dbReference type="GO" id="GO:0044773">
    <property type="term" value="P:mitotic DNA damage checkpoint signaling"/>
    <property type="evidence" value="ECO:0007669"/>
    <property type="project" value="TreeGrafter"/>
</dbReference>
<dbReference type="EC" id="2.7.11.1" evidence="3"/>
<dbReference type="GO" id="GO:0005737">
    <property type="term" value="C:cytoplasm"/>
    <property type="evidence" value="ECO:0007669"/>
    <property type="project" value="TreeGrafter"/>
</dbReference>
<dbReference type="EMBL" id="CP031390">
    <property type="protein sequence ID" value="QPH16044.1"/>
    <property type="molecule type" value="Genomic_DNA"/>
</dbReference>
<reference evidence="12 13" key="1">
    <citation type="journal article" date="2018" name="PLoS Genet.">
        <title>Repeat elements organise 3D genome structure and mediate transcription in the filamentous fungus Epichloe festucae.</title>
        <authorList>
            <person name="Winter D.J."/>
            <person name="Ganley A.R.D."/>
            <person name="Young C.A."/>
            <person name="Liachko I."/>
            <person name="Schardl C.L."/>
            <person name="Dupont P.Y."/>
            <person name="Berry D."/>
            <person name="Ram A."/>
            <person name="Scott B."/>
            <person name="Cox M.P."/>
        </authorList>
    </citation>
    <scope>NUCLEOTIDE SEQUENCE [LARGE SCALE GENOMIC DNA]</scope>
    <source>
        <strain evidence="12 13">Fl1</strain>
    </source>
</reference>
<dbReference type="PANTHER" id="PTHR44167">
    <property type="entry name" value="OVARIAN-SPECIFIC SERINE/THREONINE-PROTEIN KINASE LOK-RELATED"/>
    <property type="match status" value="1"/>
</dbReference>
<evidence type="ECO:0000256" key="1">
    <source>
        <dbReference type="ARBA" id="ARBA00003747"/>
    </source>
</evidence>
<dbReference type="PANTHER" id="PTHR44167:SF24">
    <property type="entry name" value="SERINE_THREONINE-PROTEIN KINASE CHK2"/>
    <property type="match status" value="1"/>
</dbReference>
<evidence type="ECO:0000256" key="3">
    <source>
        <dbReference type="ARBA" id="ARBA00012513"/>
    </source>
</evidence>
<proteinExistence type="predicted"/>
<dbReference type="GO" id="GO:0004674">
    <property type="term" value="F:protein serine/threonine kinase activity"/>
    <property type="evidence" value="ECO:0007669"/>
    <property type="project" value="UniProtKB-EC"/>
</dbReference>
<evidence type="ECO:0000256" key="4">
    <source>
        <dbReference type="ARBA" id="ARBA00013948"/>
    </source>
</evidence>
<gene>
    <name evidence="12" type="ORF">C2857_000586</name>
</gene>
<dbReference type="PROSITE" id="PS00109">
    <property type="entry name" value="PROTEIN_KINASE_TYR"/>
    <property type="match status" value="1"/>
</dbReference>
<dbReference type="AlphaFoldDB" id="A0A7U3Q1F2"/>
<evidence type="ECO:0000256" key="8">
    <source>
        <dbReference type="ARBA" id="ARBA00047899"/>
    </source>
</evidence>
<keyword evidence="10" id="KW-0732">Signal</keyword>
<name>A0A7U3Q1F2_EPIFF</name>
<dbReference type="InterPro" id="IPR000719">
    <property type="entry name" value="Prot_kinase_dom"/>
</dbReference>
<dbReference type="Proteomes" id="UP000594364">
    <property type="component" value="Chromosome 6"/>
</dbReference>
<feature type="domain" description="Protein kinase" evidence="11">
    <location>
        <begin position="34"/>
        <end position="325"/>
    </location>
</feature>
<evidence type="ECO:0000256" key="5">
    <source>
        <dbReference type="ARBA" id="ARBA00019973"/>
    </source>
</evidence>
<keyword evidence="13" id="KW-1185">Reference proteome</keyword>
<dbReference type="InterPro" id="IPR011009">
    <property type="entry name" value="Kinase-like_dom_sf"/>
</dbReference>
<comment type="subunit">
    <text evidence="2">Component of the EKC/KEOPS complex composed of at least BUD32, CGI121, GON7, KAE1 and PCC1; the whole complex dimerizes.</text>
</comment>
<protein>
    <recommendedName>
        <fullName evidence="5">EKC/KEOPS complex subunit BUD32</fullName>
        <ecNumber evidence="3">2.7.11.1</ecNumber>
    </recommendedName>
    <alternativeName>
        <fullName evidence="6 7">Atypical Serine/threonine protein kinase BUD32</fullName>
    </alternativeName>
    <alternativeName>
        <fullName evidence="4">EKC/KEOPS complex subunit bud32</fullName>
    </alternativeName>
</protein>
<dbReference type="OrthoDB" id="1668230at2759"/>
<dbReference type="SUPFAM" id="SSF56112">
    <property type="entry name" value="Protein kinase-like (PK-like)"/>
    <property type="match status" value="1"/>
</dbReference>
<comment type="catalytic activity">
    <reaction evidence="8">
        <text>L-threonyl-[protein] + ATP = O-phospho-L-threonyl-[protein] + ADP + H(+)</text>
        <dbReference type="Rhea" id="RHEA:46608"/>
        <dbReference type="Rhea" id="RHEA-COMP:11060"/>
        <dbReference type="Rhea" id="RHEA-COMP:11605"/>
        <dbReference type="ChEBI" id="CHEBI:15378"/>
        <dbReference type="ChEBI" id="CHEBI:30013"/>
        <dbReference type="ChEBI" id="CHEBI:30616"/>
        <dbReference type="ChEBI" id="CHEBI:61977"/>
        <dbReference type="ChEBI" id="CHEBI:456216"/>
        <dbReference type="EC" id="2.7.11.1"/>
    </reaction>
</comment>
<comment type="catalytic activity">
    <reaction evidence="9">
        <text>L-seryl-[protein] + ATP = O-phospho-L-seryl-[protein] + ADP + H(+)</text>
        <dbReference type="Rhea" id="RHEA:17989"/>
        <dbReference type="Rhea" id="RHEA-COMP:9863"/>
        <dbReference type="Rhea" id="RHEA-COMP:11604"/>
        <dbReference type="ChEBI" id="CHEBI:15378"/>
        <dbReference type="ChEBI" id="CHEBI:29999"/>
        <dbReference type="ChEBI" id="CHEBI:30616"/>
        <dbReference type="ChEBI" id="CHEBI:83421"/>
        <dbReference type="ChEBI" id="CHEBI:456216"/>
        <dbReference type="EC" id="2.7.11.1"/>
    </reaction>
</comment>
<evidence type="ECO:0000256" key="6">
    <source>
        <dbReference type="ARBA" id="ARBA00030980"/>
    </source>
</evidence>
<evidence type="ECO:0000313" key="13">
    <source>
        <dbReference type="Proteomes" id="UP000594364"/>
    </source>
</evidence>
<dbReference type="GO" id="GO:0005524">
    <property type="term" value="F:ATP binding"/>
    <property type="evidence" value="ECO:0007669"/>
    <property type="project" value="InterPro"/>
</dbReference>
<evidence type="ECO:0000256" key="2">
    <source>
        <dbReference type="ARBA" id="ARBA00011534"/>
    </source>
</evidence>
<organism evidence="12 13">
    <name type="scientific">Epichloe festucae (strain Fl1)</name>
    <dbReference type="NCBI Taxonomy" id="877507"/>
    <lineage>
        <taxon>Eukaryota</taxon>
        <taxon>Fungi</taxon>
        <taxon>Dikarya</taxon>
        <taxon>Ascomycota</taxon>
        <taxon>Pezizomycotina</taxon>
        <taxon>Sordariomycetes</taxon>
        <taxon>Hypocreomycetidae</taxon>
        <taxon>Hypocreales</taxon>
        <taxon>Clavicipitaceae</taxon>
        <taxon>Epichloe</taxon>
    </lineage>
</organism>
<sequence length="325" mass="36981">MSYVRIVWRLFLRQLSLLPQALSRIFFPCRRLFSHQLESTAKETLNDVHTSRNAIGMEYEPPQVIAIIHHSTNAIVGRLEGNIVLKYPRYAWWDFPDAEQKHRAVQEAKSSFFIEGEILKVLGDHPRIVKFLGRSDPEGFRFAEADKGNLQQYINDWFPTMTPEIQAAWCLQATEAIAYLHSKGVIHSDLRPENYLLYSCPDGRADIRLCDFGGSTYGKLVGLNLPDPGFFDPRKAPSSTEATDIFSLGSVFYTIMSGHWPHWVDGEDPFAYGCRVDELFEKGEFPMVSNLYGGSIIQGCWNDQYMTANDLTLECGQVFDHGRGL</sequence>
<feature type="chain" id="PRO_5034966567" description="EKC/KEOPS complex subunit BUD32" evidence="10">
    <location>
        <begin position="24"/>
        <end position="325"/>
    </location>
</feature>
<evidence type="ECO:0000259" key="11">
    <source>
        <dbReference type="PROSITE" id="PS50011"/>
    </source>
</evidence>
<dbReference type="Gene3D" id="1.10.510.10">
    <property type="entry name" value="Transferase(Phosphotransferase) domain 1"/>
    <property type="match status" value="1"/>
</dbReference>
<evidence type="ECO:0000256" key="9">
    <source>
        <dbReference type="ARBA" id="ARBA00048679"/>
    </source>
</evidence>
<evidence type="ECO:0000256" key="10">
    <source>
        <dbReference type="SAM" id="SignalP"/>
    </source>
</evidence>
<evidence type="ECO:0000256" key="7">
    <source>
        <dbReference type="ARBA" id="ARBA00033194"/>
    </source>
</evidence>
<accession>A0A7U3Q1F2</accession>
<dbReference type="InterPro" id="IPR008266">
    <property type="entry name" value="Tyr_kinase_AS"/>
</dbReference>